<proteinExistence type="predicted"/>
<evidence type="ECO:0000313" key="2">
    <source>
        <dbReference type="EMBL" id="ALI35842.1"/>
    </source>
</evidence>
<accession>A0A654M8L6</accession>
<dbReference type="EMBL" id="CP012850">
    <property type="protein sequence ID" value="ALI35842.1"/>
    <property type="molecule type" value="Genomic_DNA"/>
</dbReference>
<keyword evidence="1" id="KW-1133">Transmembrane helix</keyword>
<feature type="transmembrane region" description="Helical" evidence="1">
    <location>
        <begin position="21"/>
        <end position="41"/>
    </location>
</feature>
<name>A0A654M8L6_9ARCH</name>
<evidence type="ECO:0000256" key="1">
    <source>
        <dbReference type="SAM" id="Phobius"/>
    </source>
</evidence>
<sequence>MIKYFDNIADYVNKNDFQQMLCALQLKHIFLSSILFFLYHIELTLLNSLTISILPALEYAIHGRYGVSQYRDVKL</sequence>
<reference evidence="3" key="1">
    <citation type="submission" date="2015-10" db="EMBL/GenBank/DDBJ databases">
        <title>Niche specialization of a soil ammonia-oxidizing archaeon, Candidatus Nitrosocosmicus oleophilus.</title>
        <authorList>
            <person name="Jung M.-Y."/>
            <person name="Rhee S.-K."/>
        </authorList>
    </citation>
    <scope>NUCLEOTIDE SEQUENCE [LARGE SCALE GENOMIC DNA]</scope>
    <source>
        <strain evidence="3">MY3</strain>
    </source>
</reference>
<keyword evidence="1" id="KW-0812">Transmembrane</keyword>
<keyword evidence="1" id="KW-0472">Membrane</keyword>
<gene>
    <name evidence="2" type="ORF">NMY3_01639</name>
</gene>
<evidence type="ECO:0000313" key="3">
    <source>
        <dbReference type="Proteomes" id="UP000058925"/>
    </source>
</evidence>
<dbReference type="Proteomes" id="UP000058925">
    <property type="component" value="Chromosome"/>
</dbReference>
<dbReference type="AlphaFoldDB" id="A0A654M8L6"/>
<organism evidence="2 3">
    <name type="scientific">Candidatus Nitrosocosmicus oleophilus</name>
    <dbReference type="NCBI Taxonomy" id="1353260"/>
    <lineage>
        <taxon>Archaea</taxon>
        <taxon>Nitrososphaerota</taxon>
        <taxon>Nitrososphaeria</taxon>
        <taxon>Nitrososphaerales</taxon>
        <taxon>Nitrososphaeraceae</taxon>
        <taxon>Candidatus Nitrosocosmicus</taxon>
    </lineage>
</organism>
<keyword evidence="3" id="KW-1185">Reference proteome</keyword>
<dbReference type="KEGG" id="taa:NMY3_01639"/>
<protein>
    <submittedName>
        <fullName evidence="2">Uncharacterized protein</fullName>
    </submittedName>
</protein>